<dbReference type="AlphaFoldDB" id="C1BQC7"/>
<dbReference type="GO" id="GO:0019843">
    <property type="term" value="F:rRNA binding"/>
    <property type="evidence" value="ECO:0007669"/>
    <property type="project" value="InterPro"/>
</dbReference>
<protein>
    <submittedName>
        <fullName evidence="5">39S ribosomal protein L20, mitochondrial</fullName>
    </submittedName>
</protein>
<comment type="similarity">
    <text evidence="1">Belongs to the bacterial ribosomal protein bL20 family.</text>
</comment>
<dbReference type="Gene3D" id="6.10.160.10">
    <property type="match status" value="1"/>
</dbReference>
<name>C1BQC7_CALRO</name>
<dbReference type="GO" id="GO:0006412">
    <property type="term" value="P:translation"/>
    <property type="evidence" value="ECO:0007669"/>
    <property type="project" value="InterPro"/>
</dbReference>
<dbReference type="SUPFAM" id="SSF74731">
    <property type="entry name" value="Ribosomal protein L20"/>
    <property type="match status" value="1"/>
</dbReference>
<dbReference type="PRINTS" id="PR00062">
    <property type="entry name" value="RIBOSOMALL20"/>
</dbReference>
<gene>
    <name evidence="5" type="primary">RM20</name>
</gene>
<evidence type="ECO:0000313" key="5">
    <source>
        <dbReference type="EMBL" id="ACO11230.1"/>
    </source>
</evidence>
<dbReference type="Gene3D" id="1.10.1900.20">
    <property type="entry name" value="Ribosomal protein L20"/>
    <property type="match status" value="1"/>
</dbReference>
<evidence type="ECO:0000256" key="3">
    <source>
        <dbReference type="ARBA" id="ARBA00023274"/>
    </source>
</evidence>
<dbReference type="InterPro" id="IPR005813">
    <property type="entry name" value="Ribosomal_bL20"/>
</dbReference>
<proteinExistence type="evidence at transcript level"/>
<dbReference type="PANTHER" id="PTHR10986">
    <property type="entry name" value="39S RIBOSOMAL PROTEIN L20"/>
    <property type="match status" value="1"/>
</dbReference>
<dbReference type="GO" id="GO:0005840">
    <property type="term" value="C:ribosome"/>
    <property type="evidence" value="ECO:0007669"/>
    <property type="project" value="UniProtKB-KW"/>
</dbReference>
<dbReference type="Pfam" id="PF00453">
    <property type="entry name" value="Ribosomal_L20"/>
    <property type="match status" value="1"/>
</dbReference>
<keyword evidence="2 5" id="KW-0689">Ribosomal protein</keyword>
<dbReference type="EMBL" id="BT076806">
    <property type="protein sequence ID" value="ACO11230.1"/>
    <property type="molecule type" value="mRNA"/>
</dbReference>
<dbReference type="InterPro" id="IPR035566">
    <property type="entry name" value="Ribosomal_protein_bL20_C"/>
</dbReference>
<evidence type="ECO:0000256" key="2">
    <source>
        <dbReference type="ARBA" id="ARBA00022980"/>
    </source>
</evidence>
<accession>C1BQC7</accession>
<evidence type="ECO:0000256" key="1">
    <source>
        <dbReference type="ARBA" id="ARBA00007698"/>
    </source>
</evidence>
<keyword evidence="3" id="KW-0687">Ribonucleoprotein</keyword>
<reference evidence="5" key="1">
    <citation type="submission" date="2009-03" db="EMBL/GenBank/DDBJ databases">
        <title>Caligus rogercresseyi ESTs and full-length cDNAs.</title>
        <authorList>
            <person name="Yasuike M."/>
            <person name="von Schalburg K."/>
            <person name="Cooper G."/>
            <person name="Leong J."/>
            <person name="Jones S.R.M."/>
            <person name="Koop B.F."/>
        </authorList>
    </citation>
    <scope>NUCLEOTIDE SEQUENCE</scope>
    <source>
        <tissue evidence="5">Whole tissue</tissue>
    </source>
</reference>
<sequence>MFLSRILCGRYMRFKDHTDPLFGHRLDLGTDSYWKRRKVFMLTSHFRGRRRNCFTVAVRGLIKAMEYVADARKLRMKNFKALSDSRISGSSGELGYDAWHMRETLSRLNIGLDRKVIANLAVYEPRTYSSLVGLCAHKEAQPKAIGGMDRSPPRGPPLEVSDPYQRL</sequence>
<dbReference type="GO" id="GO:1990904">
    <property type="term" value="C:ribonucleoprotein complex"/>
    <property type="evidence" value="ECO:0007669"/>
    <property type="project" value="UniProtKB-KW"/>
</dbReference>
<evidence type="ECO:0000256" key="4">
    <source>
        <dbReference type="SAM" id="MobiDB-lite"/>
    </source>
</evidence>
<feature type="region of interest" description="Disordered" evidence="4">
    <location>
        <begin position="143"/>
        <end position="167"/>
    </location>
</feature>
<dbReference type="GO" id="GO:0003735">
    <property type="term" value="F:structural constituent of ribosome"/>
    <property type="evidence" value="ECO:0007669"/>
    <property type="project" value="InterPro"/>
</dbReference>
<organism evidence="5">
    <name type="scientific">Caligus rogercresseyi</name>
    <name type="common">Sea louse</name>
    <dbReference type="NCBI Taxonomy" id="217165"/>
    <lineage>
        <taxon>Eukaryota</taxon>
        <taxon>Metazoa</taxon>
        <taxon>Ecdysozoa</taxon>
        <taxon>Arthropoda</taxon>
        <taxon>Crustacea</taxon>
        <taxon>Multicrustacea</taxon>
        <taxon>Hexanauplia</taxon>
        <taxon>Copepoda</taxon>
        <taxon>Siphonostomatoida</taxon>
        <taxon>Caligidae</taxon>
        <taxon>Caligus</taxon>
    </lineage>
</organism>